<sequence length="107" mass="10996">MEVAGGHVGNGGYRGIRGCYHDGWRGLGVGATYLLPPGPALTSPPLPWSGDVLGQQAVKHLHLPVYVSVQAAVQHLQAHAGLQSSSCTPCRSASPAERAAPCPQCCG</sequence>
<dbReference type="EMBL" id="WNYA01000002">
    <property type="protein sequence ID" value="KAG8589806.1"/>
    <property type="molecule type" value="Genomic_DNA"/>
</dbReference>
<dbReference type="AlphaFoldDB" id="A0AAV7CYY4"/>
<feature type="region of interest" description="Disordered" evidence="1">
    <location>
        <begin position="82"/>
        <end position="101"/>
    </location>
</feature>
<evidence type="ECO:0000256" key="1">
    <source>
        <dbReference type="SAM" id="MobiDB-lite"/>
    </source>
</evidence>
<organism evidence="2 3">
    <name type="scientific">Engystomops pustulosus</name>
    <name type="common">Tungara frog</name>
    <name type="synonym">Physalaemus pustulosus</name>
    <dbReference type="NCBI Taxonomy" id="76066"/>
    <lineage>
        <taxon>Eukaryota</taxon>
        <taxon>Metazoa</taxon>
        <taxon>Chordata</taxon>
        <taxon>Craniata</taxon>
        <taxon>Vertebrata</taxon>
        <taxon>Euteleostomi</taxon>
        <taxon>Amphibia</taxon>
        <taxon>Batrachia</taxon>
        <taxon>Anura</taxon>
        <taxon>Neobatrachia</taxon>
        <taxon>Hyloidea</taxon>
        <taxon>Leptodactylidae</taxon>
        <taxon>Leiuperinae</taxon>
        <taxon>Engystomops</taxon>
    </lineage>
</organism>
<protein>
    <submittedName>
        <fullName evidence="2">Uncharacterized protein</fullName>
    </submittedName>
</protein>
<evidence type="ECO:0000313" key="3">
    <source>
        <dbReference type="Proteomes" id="UP000824782"/>
    </source>
</evidence>
<reference evidence="2" key="1">
    <citation type="thesis" date="2020" institute="ProQuest LLC" country="789 East Eisenhower Parkway, Ann Arbor, MI, USA">
        <title>Comparative Genomics and Chromosome Evolution.</title>
        <authorList>
            <person name="Mudd A.B."/>
        </authorList>
    </citation>
    <scope>NUCLEOTIDE SEQUENCE</scope>
    <source>
        <strain evidence="2">237g6f4</strain>
        <tissue evidence="2">Blood</tissue>
    </source>
</reference>
<evidence type="ECO:0000313" key="2">
    <source>
        <dbReference type="EMBL" id="KAG8589806.1"/>
    </source>
</evidence>
<name>A0AAV7CYY4_ENGPU</name>
<accession>A0AAV7CYY4</accession>
<proteinExistence type="predicted"/>
<keyword evidence="3" id="KW-1185">Reference proteome</keyword>
<dbReference type="Proteomes" id="UP000824782">
    <property type="component" value="Unassembled WGS sequence"/>
</dbReference>
<gene>
    <name evidence="2" type="ORF">GDO81_006530</name>
</gene>
<comment type="caution">
    <text evidence="2">The sequence shown here is derived from an EMBL/GenBank/DDBJ whole genome shotgun (WGS) entry which is preliminary data.</text>
</comment>